<organism evidence="2 3">
    <name type="scientific">Calonectris borealis</name>
    <name type="common">Cory's shearwater</name>
    <dbReference type="NCBI Taxonomy" id="1323832"/>
    <lineage>
        <taxon>Eukaryota</taxon>
        <taxon>Metazoa</taxon>
        <taxon>Chordata</taxon>
        <taxon>Craniata</taxon>
        <taxon>Vertebrata</taxon>
        <taxon>Euteleostomi</taxon>
        <taxon>Archelosauria</taxon>
        <taxon>Archosauria</taxon>
        <taxon>Dinosauria</taxon>
        <taxon>Saurischia</taxon>
        <taxon>Theropoda</taxon>
        <taxon>Coelurosauria</taxon>
        <taxon>Aves</taxon>
        <taxon>Neognathae</taxon>
        <taxon>Neoaves</taxon>
        <taxon>Aequornithes</taxon>
        <taxon>Procellariiformes</taxon>
        <taxon>Procellariidae</taxon>
        <taxon>Calonectris</taxon>
    </lineage>
</organism>
<dbReference type="GO" id="GO:0042765">
    <property type="term" value="C:GPI-anchor transamidase complex"/>
    <property type="evidence" value="ECO:0007669"/>
    <property type="project" value="InterPro"/>
</dbReference>
<dbReference type="AlphaFoldDB" id="A0A7L3Y5C0"/>
<feature type="non-terminal residue" evidence="2">
    <location>
        <position position="126"/>
    </location>
</feature>
<name>A0A7L3Y5C0_9AVES</name>
<dbReference type="Pfam" id="PF04114">
    <property type="entry name" value="Gaa1"/>
    <property type="match status" value="1"/>
</dbReference>
<sequence>MTLKLLALLYLALQLGCLALLNFSLGFLLAATMVPAAAAVQPTGPKVLLSALLVLATPAVTLLLGIFLQRELVEAPVAAAEGWQLFLAAVAEGLLQHHLYGSLLFPFLALCAYPCWLLLWNVLFWK</sequence>
<gene>
    <name evidence="2" type="primary">Gpaa1</name>
    <name evidence="2" type="ORF">CALBOR_R15695</name>
</gene>
<dbReference type="PANTHER" id="PTHR13304:SF0">
    <property type="entry name" value="GLYCOSYLPHOSPHATIDYLINOSITOL ANCHOR ATTACHMENT 1 PROTEIN"/>
    <property type="match status" value="1"/>
</dbReference>
<dbReference type="Proteomes" id="UP000535403">
    <property type="component" value="Unassembled WGS sequence"/>
</dbReference>
<proteinExistence type="predicted"/>
<dbReference type="EMBL" id="VZUG01033580">
    <property type="protein sequence ID" value="NXV95835.1"/>
    <property type="molecule type" value="Genomic_DNA"/>
</dbReference>
<dbReference type="GO" id="GO:0016255">
    <property type="term" value="P:attachment of GPI anchor to protein"/>
    <property type="evidence" value="ECO:0007669"/>
    <property type="project" value="TreeGrafter"/>
</dbReference>
<feature type="transmembrane region" description="Helical" evidence="1">
    <location>
        <begin position="48"/>
        <end position="68"/>
    </location>
</feature>
<dbReference type="InterPro" id="IPR007246">
    <property type="entry name" value="Gaa1"/>
</dbReference>
<keyword evidence="1" id="KW-1133">Transmembrane helix</keyword>
<keyword evidence="1" id="KW-0472">Membrane</keyword>
<keyword evidence="1" id="KW-0812">Transmembrane</keyword>
<evidence type="ECO:0000256" key="1">
    <source>
        <dbReference type="SAM" id="Phobius"/>
    </source>
</evidence>
<evidence type="ECO:0000313" key="2">
    <source>
        <dbReference type="EMBL" id="NXV95835.1"/>
    </source>
</evidence>
<feature type="transmembrane region" description="Helical" evidence="1">
    <location>
        <begin position="103"/>
        <end position="125"/>
    </location>
</feature>
<keyword evidence="3" id="KW-1185">Reference proteome</keyword>
<protein>
    <submittedName>
        <fullName evidence="2">GPAA1 protein</fullName>
    </submittedName>
</protein>
<dbReference type="PANTHER" id="PTHR13304">
    <property type="entry name" value="GLYCOSYLPHOSPHATIDYLINOSITOL ANCHOR ATTACHMENT 1 PROTEIN"/>
    <property type="match status" value="1"/>
</dbReference>
<reference evidence="2 3" key="1">
    <citation type="submission" date="2019-09" db="EMBL/GenBank/DDBJ databases">
        <title>Bird 10,000 Genomes (B10K) Project - Family phase.</title>
        <authorList>
            <person name="Zhang G."/>
        </authorList>
    </citation>
    <scope>NUCLEOTIDE SEQUENCE [LARGE SCALE GENOMIC DNA]</scope>
    <source>
        <strain evidence="2">OUT-0025</strain>
        <tissue evidence="2">Blood</tissue>
    </source>
</reference>
<comment type="caution">
    <text evidence="2">The sequence shown here is derived from an EMBL/GenBank/DDBJ whole genome shotgun (WGS) entry which is preliminary data.</text>
</comment>
<feature type="non-terminal residue" evidence="2">
    <location>
        <position position="1"/>
    </location>
</feature>
<evidence type="ECO:0000313" key="3">
    <source>
        <dbReference type="Proteomes" id="UP000535403"/>
    </source>
</evidence>
<accession>A0A7L3Y5C0</accession>